<feature type="domain" description="Tail protein NMB1110-like third" evidence="3">
    <location>
        <begin position="230"/>
        <end position="280"/>
    </location>
</feature>
<dbReference type="InterPro" id="IPR026276">
    <property type="entry name" value="Baseplate_GpP"/>
</dbReference>
<dbReference type="Gene3D" id="3.55.50.10">
    <property type="entry name" value="Baseplate protein-like domains"/>
    <property type="match status" value="1"/>
</dbReference>
<reference evidence="4" key="1">
    <citation type="journal article" date="2015" name="Proc. Natl. Acad. Sci. U.S.A.">
        <title>Networks of energetic and metabolic interactions define dynamics in microbial communities.</title>
        <authorList>
            <person name="Embree M."/>
            <person name="Liu J.K."/>
            <person name="Al-Bassam M.M."/>
            <person name="Zengler K."/>
        </authorList>
    </citation>
    <scope>NUCLEOTIDE SEQUENCE</scope>
</reference>
<evidence type="ECO:0000259" key="3">
    <source>
        <dbReference type="Pfam" id="PF22630"/>
    </source>
</evidence>
<organism evidence="4">
    <name type="scientific">hydrocarbon metagenome</name>
    <dbReference type="NCBI Taxonomy" id="938273"/>
    <lineage>
        <taxon>unclassified sequences</taxon>
        <taxon>metagenomes</taxon>
        <taxon>ecological metagenomes</taxon>
    </lineage>
</organism>
<dbReference type="InterPro" id="IPR023399">
    <property type="entry name" value="Baseplate-like_2-layer_sand"/>
</dbReference>
<dbReference type="Pfam" id="PF22174">
    <property type="entry name" value="NMB1110-like_C"/>
    <property type="match status" value="1"/>
</dbReference>
<dbReference type="InterPro" id="IPR054034">
    <property type="entry name" value="NMB1110-like_C"/>
</dbReference>
<sequence length="362" mass="40141">MPEKVELKIGAIKIENFIGYQIDADLYTAADAFHVEFSDPGVTIKAGDSCDLIINGDKELKGIIDKVQKRVRKNGVFIVVEGRDLMGWVVDAYCEPPWVDVTGMKLKTLAEKLLAKAPSKYFDLKNIDYQENVVGKFKGKKAKGGGNAGYIFAQDGAQKIGRIEAGMTVFEVLKNYAFSRGILFYCTPEGQLIFGRPMAKGAPQYSLTMLKSGVGNNVIESDVVYDISQRYSKVTVIGQQQGNDSMSFAAEVNTSNTGKPAIDDTFPFYKPYVVVDNNDDQSPTQRAKMIMEKQRREGEKLIYKVGRHQQNGKNWAINTICHIKDEIQGIDGDYLIYGRTFELSKQEGPTTRLSLGVPGLIA</sequence>
<dbReference type="AlphaFoldDB" id="A0A0W8FWE0"/>
<feature type="domain" description="Baseplate hub protein gp44-like N-terminal" evidence="1">
    <location>
        <begin position="4"/>
        <end position="84"/>
    </location>
</feature>
<evidence type="ECO:0000259" key="1">
    <source>
        <dbReference type="Pfam" id="PF21683"/>
    </source>
</evidence>
<dbReference type="InterPro" id="IPR054482">
    <property type="entry name" value="NMB1110-like_3rd"/>
</dbReference>
<name>A0A0W8FWE0_9ZZZZ</name>
<gene>
    <name evidence="4" type="ORF">ASZ90_005609</name>
</gene>
<protein>
    <submittedName>
        <fullName evidence="4">Prophage tail protein</fullName>
    </submittedName>
</protein>
<dbReference type="InterPro" id="IPR049354">
    <property type="entry name" value="GpP-like_N"/>
</dbReference>
<evidence type="ECO:0000313" key="4">
    <source>
        <dbReference type="EMBL" id="KUG24579.1"/>
    </source>
</evidence>
<feature type="domain" description="Tail protein NMB1110-like C-terminal" evidence="2">
    <location>
        <begin position="298"/>
        <end position="355"/>
    </location>
</feature>
<dbReference type="Gene3D" id="2.30.300.10">
    <property type="entry name" value="Baseplate protein-like domain - beta roll fold"/>
    <property type="match status" value="1"/>
</dbReference>
<proteinExistence type="predicted"/>
<dbReference type="Gene3D" id="3.30.1920.10">
    <property type="entry name" value="Baseplate protein-like domains - 2 layer sandwich fold"/>
    <property type="match status" value="1"/>
</dbReference>
<dbReference type="SUPFAM" id="SSF69279">
    <property type="entry name" value="Phage tail proteins"/>
    <property type="match status" value="2"/>
</dbReference>
<accession>A0A0W8FWE0</accession>
<dbReference type="Pfam" id="PF21683">
    <property type="entry name" value="GpP-like_1st"/>
    <property type="match status" value="1"/>
</dbReference>
<dbReference type="EMBL" id="LNQE01000843">
    <property type="protein sequence ID" value="KUG24579.1"/>
    <property type="molecule type" value="Genomic_DNA"/>
</dbReference>
<dbReference type="PIRSF" id="PIRSF004440">
    <property type="entry name" value="GpP"/>
    <property type="match status" value="1"/>
</dbReference>
<comment type="caution">
    <text evidence="4">The sequence shown here is derived from an EMBL/GenBank/DDBJ whole genome shotgun (WGS) entry which is preliminary data.</text>
</comment>
<evidence type="ECO:0000259" key="2">
    <source>
        <dbReference type="Pfam" id="PF22174"/>
    </source>
</evidence>
<dbReference type="Pfam" id="PF22630">
    <property type="entry name" value="NMB1110_3rd"/>
    <property type="match status" value="1"/>
</dbReference>